<comment type="catalytic activity">
    <reaction evidence="12 13 20">
        <text>IMP + NAD(+) + H2O = XMP + NADH + H(+)</text>
        <dbReference type="Rhea" id="RHEA:11708"/>
        <dbReference type="ChEBI" id="CHEBI:15377"/>
        <dbReference type="ChEBI" id="CHEBI:15378"/>
        <dbReference type="ChEBI" id="CHEBI:57464"/>
        <dbReference type="ChEBI" id="CHEBI:57540"/>
        <dbReference type="ChEBI" id="CHEBI:57945"/>
        <dbReference type="ChEBI" id="CHEBI:58053"/>
        <dbReference type="EC" id="1.1.1.205"/>
    </reaction>
</comment>
<feature type="binding site" evidence="13 15">
    <location>
        <begin position="408"/>
        <end position="412"/>
    </location>
    <ligand>
        <name>IMP</name>
        <dbReference type="ChEBI" id="CHEBI:58053"/>
    </ligand>
</feature>
<dbReference type="FunCoup" id="A0A540V9Q8">
    <property type="interactions" value="392"/>
</dbReference>
<keyword evidence="7 13" id="KW-0658">Purine biosynthesis</keyword>
<comment type="caution">
    <text evidence="22">The sequence shown here is derived from an EMBL/GenBank/DDBJ whole genome shotgun (WGS) entry which is preliminary data.</text>
</comment>
<evidence type="ECO:0000256" key="1">
    <source>
        <dbReference type="ARBA" id="ARBA00001958"/>
    </source>
</evidence>
<feature type="domain" description="CBS" evidence="21">
    <location>
        <begin position="177"/>
        <end position="234"/>
    </location>
</feature>
<dbReference type="InterPro" id="IPR000644">
    <property type="entry name" value="CBS_dom"/>
</dbReference>
<organism evidence="22 23">
    <name type="scientific">Litorilinea aerophila</name>
    <dbReference type="NCBI Taxonomy" id="1204385"/>
    <lineage>
        <taxon>Bacteria</taxon>
        <taxon>Bacillati</taxon>
        <taxon>Chloroflexota</taxon>
        <taxon>Caldilineae</taxon>
        <taxon>Caldilineales</taxon>
        <taxon>Caldilineaceae</taxon>
        <taxon>Litorilinea</taxon>
    </lineage>
</organism>
<keyword evidence="4 13" id="KW-0479">Metal-binding</keyword>
<dbReference type="PANTHER" id="PTHR11911:SF111">
    <property type="entry name" value="INOSINE-5'-MONOPHOSPHATE DEHYDROGENASE"/>
    <property type="match status" value="1"/>
</dbReference>
<name>A0A540V9Q8_9CHLR</name>
<comment type="pathway">
    <text evidence="13 20">Purine metabolism; XMP biosynthesis via de novo pathway; XMP from IMP: step 1/1.</text>
</comment>
<dbReference type="SMART" id="SM00116">
    <property type="entry name" value="CBS"/>
    <property type="match status" value="2"/>
</dbReference>
<dbReference type="PROSITE" id="PS00487">
    <property type="entry name" value="IMP_DH_GMP_RED"/>
    <property type="match status" value="1"/>
</dbReference>
<evidence type="ECO:0000256" key="19">
    <source>
        <dbReference type="RuleBase" id="RU003927"/>
    </source>
</evidence>
<dbReference type="NCBIfam" id="TIGR01302">
    <property type="entry name" value="IMP_dehydrog"/>
    <property type="match status" value="1"/>
</dbReference>
<dbReference type="FunFam" id="3.20.20.70:FF:000003">
    <property type="entry name" value="GMP reductase"/>
    <property type="match status" value="1"/>
</dbReference>
<protein>
    <recommendedName>
        <fullName evidence="13 20">Inosine-5'-monophosphate dehydrogenase</fullName>
        <shortName evidence="13">IMP dehydrogenase</shortName>
        <shortName evidence="13">IMPD</shortName>
        <shortName evidence="13">IMPDH</shortName>
        <ecNumber evidence="13 20">1.1.1.205</ecNumber>
    </recommendedName>
</protein>
<dbReference type="Pfam" id="PF00478">
    <property type="entry name" value="IMPDH"/>
    <property type="match status" value="1"/>
</dbReference>
<feature type="active site" description="Proton acceptor" evidence="13 14">
    <location>
        <position position="424"/>
    </location>
</feature>
<evidence type="ECO:0000256" key="9">
    <source>
        <dbReference type="ARBA" id="ARBA00023002"/>
    </source>
</evidence>
<dbReference type="OrthoDB" id="9805398at2"/>
<comment type="caution">
    <text evidence="13">Lacks conserved residue(s) required for the propagation of feature annotation.</text>
</comment>
<evidence type="ECO:0000313" key="22">
    <source>
        <dbReference type="EMBL" id="TQE93462.1"/>
    </source>
</evidence>
<dbReference type="Pfam" id="PF00571">
    <property type="entry name" value="CBS"/>
    <property type="match status" value="2"/>
</dbReference>
<feature type="binding site" description="in other chain" evidence="13 17">
    <location>
        <position position="323"/>
    </location>
    <ligand>
        <name>K(+)</name>
        <dbReference type="ChEBI" id="CHEBI:29103"/>
        <note>ligand shared between two tetrameric partners</note>
    </ligand>
</feature>
<evidence type="ECO:0000256" key="11">
    <source>
        <dbReference type="ARBA" id="ARBA00023122"/>
    </source>
</evidence>
<dbReference type="GO" id="GO:0003938">
    <property type="term" value="F:IMP dehydrogenase activity"/>
    <property type="evidence" value="ECO:0007669"/>
    <property type="project" value="UniProtKB-UniRule"/>
</dbReference>
<evidence type="ECO:0000256" key="17">
    <source>
        <dbReference type="PIRSR" id="PIRSR000130-4"/>
    </source>
</evidence>
<feature type="domain" description="CBS" evidence="21">
    <location>
        <begin position="117"/>
        <end position="175"/>
    </location>
</feature>
<dbReference type="GO" id="GO:0000166">
    <property type="term" value="F:nucleotide binding"/>
    <property type="evidence" value="ECO:0007669"/>
    <property type="project" value="UniProtKB-UniRule"/>
</dbReference>
<evidence type="ECO:0000256" key="7">
    <source>
        <dbReference type="ARBA" id="ARBA00022755"/>
    </source>
</evidence>
<dbReference type="GO" id="GO:0046872">
    <property type="term" value="F:metal ion binding"/>
    <property type="evidence" value="ECO:0007669"/>
    <property type="project" value="UniProtKB-UniRule"/>
</dbReference>
<evidence type="ECO:0000256" key="16">
    <source>
        <dbReference type="PIRSR" id="PIRSR000130-3"/>
    </source>
</evidence>
<evidence type="ECO:0000256" key="3">
    <source>
        <dbReference type="ARBA" id="ARBA00011881"/>
    </source>
</evidence>
<feature type="binding site" evidence="13">
    <location>
        <position position="271"/>
    </location>
    <ligand>
        <name>NAD(+)</name>
        <dbReference type="ChEBI" id="CHEBI:57540"/>
    </ligand>
</feature>
<feature type="binding site" evidence="13">
    <location>
        <position position="499"/>
    </location>
    <ligand>
        <name>K(+)</name>
        <dbReference type="ChEBI" id="CHEBI:29103"/>
        <note>ligand shared between two tetrameric partners</note>
    </ligand>
</feature>
<accession>A0A540V9Q8</accession>
<keyword evidence="23" id="KW-1185">Reference proteome</keyword>
<dbReference type="SUPFAM" id="SSF51412">
    <property type="entry name" value="Inosine monophosphate dehydrogenase (IMPDH)"/>
    <property type="match status" value="1"/>
</dbReference>
<dbReference type="EMBL" id="VIGC01000039">
    <property type="protein sequence ID" value="TQE93462.1"/>
    <property type="molecule type" value="Genomic_DNA"/>
</dbReference>
<dbReference type="InterPro" id="IPR005990">
    <property type="entry name" value="IMP_DH"/>
</dbReference>
<evidence type="ECO:0000256" key="5">
    <source>
        <dbReference type="ARBA" id="ARBA00022737"/>
    </source>
</evidence>
<sequence length="520" mass="55606">MSLTAEELTWAAQAYNGDSVEAAAAARFTKEALTFDDVLLVPGYAEKLPAEIDISVRLHERLQLNIPVISAAMDTVTESEMAIALARQGGLGVIHRNLTPEQQASEVDKVKRSESGMIVDPITLSPDATLADAEAVMSRYHISGVPITDEAGRLVGILTNRDIRFADDYRRPIAEYMTRENLITARWGTTLAEAQEILHRYRIEKLPLVDEHGYLKGLITYKDILKRLDYPAAAKDDRGRLLVAGAVGVGEAGLQRAELLVAAGVDGLAIDTAHGHSKGVLQTVRALRRRFPEIPILAGNVVTAAGVRDLVEAGADVVKVGVGAGSICTTRIVSGAGMPQLTAIAECAAAARELGVPIIADGGIRYSGDITKAIAAGASAVMLGSLLAGLHESPGEIVIREGRSFKEYRGMGSLGAMRGRAADRYQSAQNGESASPDISGKTVPEGIEGQVPYKGHLKDFIYQLMGGLRSGMGYVGAEDIPDLWRKARFVRITAASYSESHPHSVIITKEAPNYQIQPVR</sequence>
<dbReference type="Proteomes" id="UP000317371">
    <property type="component" value="Unassembled WGS sequence"/>
</dbReference>
<keyword evidence="8 13" id="KW-0630">Potassium</keyword>
<dbReference type="GO" id="GO:0006177">
    <property type="term" value="P:GMP biosynthetic process"/>
    <property type="evidence" value="ECO:0007669"/>
    <property type="project" value="UniProtKB-UniRule"/>
</dbReference>
<feature type="binding site" description="in other chain" evidence="13 17">
    <location>
        <position position="328"/>
    </location>
    <ligand>
        <name>K(+)</name>
        <dbReference type="ChEBI" id="CHEBI:29103"/>
        <note>ligand shared between two tetrameric partners</note>
    </ligand>
</feature>
<dbReference type="Gene3D" id="3.20.20.70">
    <property type="entry name" value="Aldolase class I"/>
    <property type="match status" value="1"/>
</dbReference>
<evidence type="ECO:0000256" key="18">
    <source>
        <dbReference type="PROSITE-ProRule" id="PRU00703"/>
    </source>
</evidence>
<dbReference type="InParanoid" id="A0A540V9Q8"/>
<evidence type="ECO:0000256" key="13">
    <source>
        <dbReference type="HAMAP-Rule" id="MF_01964"/>
    </source>
</evidence>
<dbReference type="PANTHER" id="PTHR11911">
    <property type="entry name" value="INOSINE-5-MONOPHOSPHATE DEHYDROGENASE RELATED"/>
    <property type="match status" value="1"/>
</dbReference>
<evidence type="ECO:0000256" key="4">
    <source>
        <dbReference type="ARBA" id="ARBA00022723"/>
    </source>
</evidence>
<dbReference type="PIRSF" id="PIRSF000130">
    <property type="entry name" value="IMPDH"/>
    <property type="match status" value="1"/>
</dbReference>
<dbReference type="UniPathway" id="UPA00601">
    <property type="reaction ID" value="UER00295"/>
</dbReference>
<comment type="subunit">
    <text evidence="3 13">Homotetramer.</text>
</comment>
<evidence type="ECO:0000256" key="20">
    <source>
        <dbReference type="RuleBase" id="RU003928"/>
    </source>
</evidence>
<evidence type="ECO:0000259" key="21">
    <source>
        <dbReference type="PROSITE" id="PS51371"/>
    </source>
</evidence>
<evidence type="ECO:0000313" key="23">
    <source>
        <dbReference type="Proteomes" id="UP000317371"/>
    </source>
</evidence>
<comment type="function">
    <text evidence="13">Catalyzes the conversion of inosine 5'-phosphate (IMP) to xanthosine 5'-phosphate (XMP), the first committed and rate-limiting step in the de novo synthesis of guanine nucleotides, and therefore plays an important role in the regulation of cell growth.</text>
</comment>
<feature type="active site" description="Thioimidate intermediate" evidence="13 14">
    <location>
        <position position="328"/>
    </location>
</feature>
<feature type="binding site" description="in other chain" evidence="13 17">
    <location>
        <position position="325"/>
    </location>
    <ligand>
        <name>K(+)</name>
        <dbReference type="ChEBI" id="CHEBI:29103"/>
        <note>ligand shared between two tetrameric partners</note>
    </ligand>
</feature>
<dbReference type="HAMAP" id="MF_01964">
    <property type="entry name" value="IMPDH"/>
    <property type="match status" value="1"/>
</dbReference>
<feature type="binding site" evidence="13 15">
    <location>
        <begin position="361"/>
        <end position="363"/>
    </location>
    <ligand>
        <name>IMP</name>
        <dbReference type="ChEBI" id="CHEBI:58053"/>
    </ligand>
</feature>
<evidence type="ECO:0000256" key="6">
    <source>
        <dbReference type="ARBA" id="ARBA00022749"/>
    </source>
</evidence>
<keyword evidence="5" id="KW-0677">Repeat</keyword>
<feature type="binding site" evidence="13">
    <location>
        <position position="500"/>
    </location>
    <ligand>
        <name>K(+)</name>
        <dbReference type="ChEBI" id="CHEBI:29103"/>
        <note>ligand shared between two tetrameric partners</note>
    </ligand>
</feature>
<keyword evidence="6 13" id="KW-0332">GMP biosynthesis</keyword>
<dbReference type="SMART" id="SM01240">
    <property type="entry name" value="IMPDH"/>
    <property type="match status" value="1"/>
</dbReference>
<comment type="activity regulation">
    <text evidence="13">Mycophenolic acid (MPA) is a non-competitive inhibitor that prevents formation of the closed enzyme conformation by binding to the same site as the amobile flap. In contrast, mizoribine monophosphate (MZP) is a competitive inhibitor that induces the closed conformation. MPA is a potent inhibitor of mammalian IMPDHs but a poor inhibitor of the bacterial enzymes. MZP is a more potent inhibitor of bacterial IMPDH.</text>
</comment>
<dbReference type="RefSeq" id="WP_141612164.1">
    <property type="nucleotide sequence ID" value="NZ_VIGC02000039.1"/>
</dbReference>
<dbReference type="SUPFAM" id="SSF54631">
    <property type="entry name" value="CBS-domain pair"/>
    <property type="match status" value="1"/>
</dbReference>
<comment type="cofactor">
    <cofactor evidence="1 13">
        <name>K(+)</name>
        <dbReference type="ChEBI" id="CHEBI:29103"/>
    </cofactor>
</comment>
<proteinExistence type="inferred from homology"/>
<feature type="binding site" evidence="13 15">
    <location>
        <begin position="384"/>
        <end position="385"/>
    </location>
    <ligand>
        <name>IMP</name>
        <dbReference type="ChEBI" id="CHEBI:58053"/>
    </ligand>
</feature>
<dbReference type="InterPro" id="IPR013785">
    <property type="entry name" value="Aldolase_TIM"/>
</dbReference>
<dbReference type="PROSITE" id="PS51371">
    <property type="entry name" value="CBS"/>
    <property type="match status" value="2"/>
</dbReference>
<reference evidence="22 23" key="1">
    <citation type="submission" date="2019-06" db="EMBL/GenBank/DDBJ databases">
        <title>Genome sequence of Litorilinea aerophila BAA-2444.</title>
        <authorList>
            <person name="Maclea K.S."/>
            <person name="Maurais E.G."/>
            <person name="Iannazzi L.C."/>
        </authorList>
    </citation>
    <scope>NUCLEOTIDE SEQUENCE [LARGE SCALE GENOMIC DNA]</scope>
    <source>
        <strain evidence="22 23">ATCC BAA-2444</strain>
    </source>
</reference>
<dbReference type="CDD" id="cd04601">
    <property type="entry name" value="CBS_pair_IMPDH"/>
    <property type="match status" value="1"/>
</dbReference>
<evidence type="ECO:0000256" key="2">
    <source>
        <dbReference type="ARBA" id="ARBA00005502"/>
    </source>
</evidence>
<dbReference type="InterPro" id="IPR046342">
    <property type="entry name" value="CBS_dom_sf"/>
</dbReference>
<keyword evidence="11 18" id="KW-0129">CBS domain</keyword>
<dbReference type="EC" id="1.1.1.205" evidence="13 20"/>
<evidence type="ECO:0000256" key="8">
    <source>
        <dbReference type="ARBA" id="ARBA00022958"/>
    </source>
</evidence>
<evidence type="ECO:0000256" key="12">
    <source>
        <dbReference type="ARBA" id="ARBA00048028"/>
    </source>
</evidence>
<keyword evidence="10 13" id="KW-0520">NAD</keyword>
<feature type="binding site" evidence="13">
    <location>
        <position position="501"/>
    </location>
    <ligand>
        <name>K(+)</name>
        <dbReference type="ChEBI" id="CHEBI:29103"/>
        <note>ligand shared between two tetrameric partners</note>
    </ligand>
</feature>
<evidence type="ECO:0000256" key="10">
    <source>
        <dbReference type="ARBA" id="ARBA00023027"/>
    </source>
</evidence>
<dbReference type="InterPro" id="IPR001093">
    <property type="entry name" value="IMP_DH_GMPRt"/>
</dbReference>
<dbReference type="AlphaFoldDB" id="A0A540V9Q8"/>
<keyword evidence="9 13" id="KW-0560">Oxidoreductase</keyword>
<evidence type="ECO:0000256" key="14">
    <source>
        <dbReference type="PIRSR" id="PIRSR000130-1"/>
    </source>
</evidence>
<dbReference type="GO" id="GO:0006183">
    <property type="term" value="P:GTP biosynthetic process"/>
    <property type="evidence" value="ECO:0007669"/>
    <property type="project" value="TreeGrafter"/>
</dbReference>
<feature type="binding site" evidence="13 16">
    <location>
        <begin position="321"/>
        <end position="323"/>
    </location>
    <ligand>
        <name>NAD(+)</name>
        <dbReference type="ChEBI" id="CHEBI:57540"/>
    </ligand>
</feature>
<feature type="binding site" evidence="13 15">
    <location>
        <position position="445"/>
    </location>
    <ligand>
        <name>IMP</name>
        <dbReference type="ChEBI" id="CHEBI:58053"/>
    </ligand>
</feature>
<dbReference type="InterPro" id="IPR015875">
    <property type="entry name" value="IMP_DH/GMP_Rdtase_CS"/>
</dbReference>
<comment type="similarity">
    <text evidence="2 13 19">Belongs to the IMPDH/GMPR family.</text>
</comment>
<feature type="binding site" evidence="13 15">
    <location>
        <position position="326"/>
    </location>
    <ligand>
        <name>IMP</name>
        <dbReference type="ChEBI" id="CHEBI:58053"/>
    </ligand>
</feature>
<feature type="binding site" evidence="16">
    <location>
        <begin position="271"/>
        <end position="273"/>
    </location>
    <ligand>
        <name>NAD(+)</name>
        <dbReference type="ChEBI" id="CHEBI:57540"/>
    </ligand>
</feature>
<evidence type="ECO:0000256" key="15">
    <source>
        <dbReference type="PIRSR" id="PIRSR000130-2"/>
    </source>
</evidence>
<dbReference type="CDD" id="cd00381">
    <property type="entry name" value="IMPDH"/>
    <property type="match status" value="1"/>
</dbReference>
<gene>
    <name evidence="13 22" type="primary">guaB</name>
    <name evidence="22" type="ORF">FKZ61_21165</name>
</gene>